<dbReference type="CDD" id="cd12186">
    <property type="entry name" value="LDH"/>
    <property type="match status" value="1"/>
</dbReference>
<evidence type="ECO:0000313" key="8">
    <source>
        <dbReference type="Proteomes" id="UP001223079"/>
    </source>
</evidence>
<protein>
    <submittedName>
        <fullName evidence="7">D-lactate dehydrogenase</fullName>
        <ecNumber evidence="7">1.1.1.28</ecNumber>
    </submittedName>
</protein>
<dbReference type="RefSeq" id="WP_307121024.1">
    <property type="nucleotide sequence ID" value="NZ_JAUSTM010000002.1"/>
</dbReference>
<gene>
    <name evidence="7" type="ORF">J2S23_000331</name>
</gene>
<dbReference type="Proteomes" id="UP001223079">
    <property type="component" value="Unassembled WGS sequence"/>
</dbReference>
<dbReference type="InterPro" id="IPR006139">
    <property type="entry name" value="D-isomer_2_OHA_DH_cat_dom"/>
</dbReference>
<dbReference type="InterPro" id="IPR036291">
    <property type="entry name" value="NAD(P)-bd_dom_sf"/>
</dbReference>
<comment type="similarity">
    <text evidence="1 4">Belongs to the D-isomer specific 2-hydroxyacid dehydrogenase family.</text>
</comment>
<dbReference type="Gene3D" id="3.40.50.720">
    <property type="entry name" value="NAD(P)-binding Rossmann-like Domain"/>
    <property type="match status" value="2"/>
</dbReference>
<keyword evidence="8" id="KW-1185">Reference proteome</keyword>
<proteinExistence type="inferred from homology"/>
<feature type="domain" description="D-isomer specific 2-hydroxyacid dehydrogenase NAD-binding" evidence="6">
    <location>
        <begin position="111"/>
        <end position="298"/>
    </location>
</feature>
<sequence>MKFKVFNATPEESQIALNWGKVHNVDIETTPHLLTMDELPGLAGIDGIINLQIGQLEPELYPALNQLGIKQIAQRGAGTDMYNMALASANDIIITNVPSYSPESIAEFALTLALQLIRKTEDIRLRIEAHNFRWENVICGRVLGQMTVAILGTGRIGQATAKMFKSVGCRVIGYDLYPSEQMEGIIEYKESIMEAVEEADVISLHMPPSPETHHLFDKAMFERLKPDAILINTARGALINTEDLLEALDLGLLAGAGIDTYEFEAPYIPKDWTGQPLEDQTFEALIHHPKVIYTPHVAYFTDEAVKNLVEGALNATLDIVKTGTTQNRVN</sequence>
<dbReference type="PROSITE" id="PS00670">
    <property type="entry name" value="D_2_HYDROXYACID_DH_2"/>
    <property type="match status" value="1"/>
</dbReference>
<dbReference type="Pfam" id="PF00389">
    <property type="entry name" value="2-Hacid_dh"/>
    <property type="match status" value="1"/>
</dbReference>
<dbReference type="EC" id="1.1.1.28" evidence="7"/>
<dbReference type="PANTHER" id="PTHR43026:SF1">
    <property type="entry name" value="2-HYDROXYACID DEHYDROGENASE HOMOLOG 1-RELATED"/>
    <property type="match status" value="1"/>
</dbReference>
<reference evidence="7 8" key="1">
    <citation type="submission" date="2023-07" db="EMBL/GenBank/DDBJ databases">
        <title>Genomic Encyclopedia of Type Strains, Phase IV (KMG-IV): sequencing the most valuable type-strain genomes for metagenomic binning, comparative biology and taxonomic classification.</title>
        <authorList>
            <person name="Goeker M."/>
        </authorList>
    </citation>
    <scope>NUCLEOTIDE SEQUENCE [LARGE SCALE GENOMIC DNA]</scope>
    <source>
        <strain evidence="7 8">DSM 105143</strain>
    </source>
</reference>
<dbReference type="InterPro" id="IPR006140">
    <property type="entry name" value="D-isomer_DH_NAD-bd"/>
</dbReference>
<keyword evidence="2 4" id="KW-0560">Oxidoreductase</keyword>
<dbReference type="SUPFAM" id="SSF52283">
    <property type="entry name" value="Formate/glycerate dehydrogenase catalytic domain-like"/>
    <property type="match status" value="1"/>
</dbReference>
<dbReference type="PROSITE" id="PS00065">
    <property type="entry name" value="D_2_HYDROXYACID_DH_1"/>
    <property type="match status" value="1"/>
</dbReference>
<dbReference type="GO" id="GO:0008720">
    <property type="term" value="F:D-lactate dehydrogenase (NAD+) activity"/>
    <property type="evidence" value="ECO:0007669"/>
    <property type="project" value="UniProtKB-EC"/>
</dbReference>
<dbReference type="InterPro" id="IPR029753">
    <property type="entry name" value="D-isomer_DH_CS"/>
</dbReference>
<accession>A0ABT9YP79</accession>
<evidence type="ECO:0000256" key="2">
    <source>
        <dbReference type="ARBA" id="ARBA00023002"/>
    </source>
</evidence>
<dbReference type="SUPFAM" id="SSF51735">
    <property type="entry name" value="NAD(P)-binding Rossmann-fold domains"/>
    <property type="match status" value="1"/>
</dbReference>
<evidence type="ECO:0000256" key="1">
    <source>
        <dbReference type="ARBA" id="ARBA00005854"/>
    </source>
</evidence>
<dbReference type="Pfam" id="PF02826">
    <property type="entry name" value="2-Hacid_dh_C"/>
    <property type="match status" value="1"/>
</dbReference>
<evidence type="ECO:0000259" key="6">
    <source>
        <dbReference type="Pfam" id="PF02826"/>
    </source>
</evidence>
<evidence type="ECO:0000256" key="4">
    <source>
        <dbReference type="RuleBase" id="RU003719"/>
    </source>
</evidence>
<dbReference type="NCBIfam" id="NF006374">
    <property type="entry name" value="PRK08605.1"/>
    <property type="match status" value="1"/>
</dbReference>
<dbReference type="InterPro" id="IPR029752">
    <property type="entry name" value="D-isomer_DH_CS1"/>
</dbReference>
<dbReference type="PROSITE" id="PS00671">
    <property type="entry name" value="D_2_HYDROXYACID_DH_3"/>
    <property type="match status" value="1"/>
</dbReference>
<dbReference type="PANTHER" id="PTHR43026">
    <property type="entry name" value="2-HYDROXYACID DEHYDROGENASE HOMOLOG 1-RELATED"/>
    <property type="match status" value="1"/>
</dbReference>
<comment type="caution">
    <text evidence="7">The sequence shown here is derived from an EMBL/GenBank/DDBJ whole genome shotgun (WGS) entry which is preliminary data.</text>
</comment>
<feature type="domain" description="D-isomer specific 2-hydroxyacid dehydrogenase catalytic" evidence="5">
    <location>
        <begin position="11"/>
        <end position="330"/>
    </location>
</feature>
<dbReference type="InterPro" id="IPR058205">
    <property type="entry name" value="D-LDH-like"/>
</dbReference>
<organism evidence="7 8">
    <name type="scientific">Streptococcus moroccensis</name>
    <dbReference type="NCBI Taxonomy" id="1451356"/>
    <lineage>
        <taxon>Bacteria</taxon>
        <taxon>Bacillati</taxon>
        <taxon>Bacillota</taxon>
        <taxon>Bacilli</taxon>
        <taxon>Lactobacillales</taxon>
        <taxon>Streptococcaceae</taxon>
        <taxon>Streptococcus</taxon>
    </lineage>
</organism>
<evidence type="ECO:0000313" key="7">
    <source>
        <dbReference type="EMBL" id="MDQ0221799.1"/>
    </source>
</evidence>
<evidence type="ECO:0000256" key="3">
    <source>
        <dbReference type="ARBA" id="ARBA00023027"/>
    </source>
</evidence>
<dbReference type="EMBL" id="JAUSTM010000002">
    <property type="protein sequence ID" value="MDQ0221799.1"/>
    <property type="molecule type" value="Genomic_DNA"/>
</dbReference>
<name>A0ABT9YP79_9STRE</name>
<keyword evidence="3" id="KW-0520">NAD</keyword>
<evidence type="ECO:0000259" key="5">
    <source>
        <dbReference type="Pfam" id="PF00389"/>
    </source>
</evidence>